<dbReference type="NCBIfam" id="NF009475">
    <property type="entry name" value="PRK12838.1"/>
    <property type="match status" value="1"/>
</dbReference>
<dbReference type="SMART" id="SM01097">
    <property type="entry name" value="CPSase_sm_chain"/>
    <property type="match status" value="1"/>
</dbReference>
<dbReference type="Gene3D" id="3.40.50.880">
    <property type="match status" value="1"/>
</dbReference>
<feature type="active site" description="Nucleophile" evidence="11">
    <location>
        <position position="275"/>
    </location>
</feature>
<dbReference type="PANTHER" id="PTHR43418">
    <property type="entry name" value="MULTIFUNCTIONAL TRYPTOPHAN BIOSYNTHESIS PROTEIN-RELATED"/>
    <property type="match status" value="1"/>
</dbReference>
<keyword evidence="11" id="KW-0055">Arginine biosynthesis</keyword>
<evidence type="ECO:0000313" key="14">
    <source>
        <dbReference type="Proteomes" id="UP000076929"/>
    </source>
</evidence>
<keyword evidence="4 11" id="KW-0436">Ligase</keyword>
<evidence type="ECO:0000256" key="10">
    <source>
        <dbReference type="ARBA" id="ARBA00049285"/>
    </source>
</evidence>
<keyword evidence="8 11" id="KW-0665">Pyrimidine biosynthesis</keyword>
<sequence length="395" mass="42218">MSKDTNSTTYQGVTEIGSVPAYLVLADGRTFTGFGFGAIGTTLGEAVFTTAMTGYQETMTDPSYHRQIVVATAPQIGNTGWNDEDNESRDGRVWVAGLVIRDLAARVSNWRATTSLQQEMADQGIVGIGGIDTRALVRHLRNEGSIAAGIFSGADAQRPVEELVDIVKNQPAMAGANLSVEVSADETYIIEAEGEALHTVVAYDLGIKQNTPRRFAARGVRTVIVPAETPFEEIKQYNPAGVFISNGPGDPAAADVMVSIVREVLEADIPFFGICFGNQILGRAFGMETYKMKFGHRGINVPVKNHITGKIDITAQNHGFALKGEAGQEFETDFGTAIVTHTCLNDGVVEGVALKSGRAYSVQYHPEAAAGPNDASPLFDQFVELMVADAQKKGA</sequence>
<comment type="subunit">
    <text evidence="11">Composed of two chains; the small (or glutamine) chain promotes the hydrolysis of glutamine to ammonia, which is used by the large (or ammonia) chain to synthesize carbamoyl phosphate. Tetramer of heterodimers (alpha,beta)4.</text>
</comment>
<dbReference type="GO" id="GO:0004088">
    <property type="term" value="F:carbamoyl-phosphate synthase (glutamine-hydrolyzing) activity"/>
    <property type="evidence" value="ECO:0007669"/>
    <property type="project" value="UniProtKB-UniRule"/>
</dbReference>
<dbReference type="InterPro" id="IPR006274">
    <property type="entry name" value="CarbamoylP_synth_ssu"/>
</dbReference>
<evidence type="ECO:0000256" key="5">
    <source>
        <dbReference type="ARBA" id="ARBA00022741"/>
    </source>
</evidence>
<keyword evidence="6 11" id="KW-0067">ATP-binding</keyword>
<evidence type="ECO:0000256" key="4">
    <source>
        <dbReference type="ARBA" id="ARBA00022598"/>
    </source>
</evidence>
<dbReference type="EC" id="6.3.5.5" evidence="11"/>
<comment type="function">
    <text evidence="11">Small subunit of the glutamine-dependent carbamoyl phosphate synthetase (CPSase). CPSase catalyzes the formation of carbamoyl phosphate from the ammonia moiety of glutamine, carbonate, and phosphate donated by ATP, constituting the first step of 2 biosynthetic pathways, one leading to arginine and/or urea and the other to pyrimidine nucleotides. The small subunit (glutamine amidotransferase) binds and cleaves glutamine to supply the large subunit with the substrate ammonia.</text>
</comment>
<accession>A0A172QTT3</accession>
<dbReference type="PROSITE" id="PS51273">
    <property type="entry name" value="GATASE_TYPE_1"/>
    <property type="match status" value="1"/>
</dbReference>
<feature type="binding site" evidence="11">
    <location>
        <position position="247"/>
    </location>
    <ligand>
        <name>L-glutamine</name>
        <dbReference type="ChEBI" id="CHEBI:58359"/>
    </ligand>
</feature>
<dbReference type="GO" id="GO:0004359">
    <property type="term" value="F:glutaminase activity"/>
    <property type="evidence" value="ECO:0007669"/>
    <property type="project" value="RHEA"/>
</dbReference>
<dbReference type="UniPathway" id="UPA00070">
    <property type="reaction ID" value="UER00115"/>
</dbReference>
<dbReference type="SUPFAM" id="SSF52021">
    <property type="entry name" value="Carbamoyl phosphate synthetase, small subunit N-terminal domain"/>
    <property type="match status" value="1"/>
</dbReference>
<feature type="binding site" evidence="11">
    <location>
        <position position="63"/>
    </location>
    <ligand>
        <name>L-glutamine</name>
        <dbReference type="ChEBI" id="CHEBI:58359"/>
    </ligand>
</feature>
<dbReference type="GO" id="GO:0006541">
    <property type="term" value="P:glutamine metabolic process"/>
    <property type="evidence" value="ECO:0007669"/>
    <property type="project" value="InterPro"/>
</dbReference>
<evidence type="ECO:0000256" key="1">
    <source>
        <dbReference type="ARBA" id="ARBA00004812"/>
    </source>
</evidence>
<dbReference type="SUPFAM" id="SSF52317">
    <property type="entry name" value="Class I glutamine amidotransferase-like"/>
    <property type="match status" value="1"/>
</dbReference>
<evidence type="ECO:0000259" key="12">
    <source>
        <dbReference type="SMART" id="SM01097"/>
    </source>
</evidence>
<comment type="pathway">
    <text evidence="1 11">Pyrimidine metabolism; UMP biosynthesis via de novo pathway; (S)-dihydroorotate from bicarbonate: step 1/3.</text>
</comment>
<reference evidence="13 14" key="1">
    <citation type="submission" date="2016-05" db="EMBL/GenBank/DDBJ databases">
        <title>Complete genome sequence of Corynebacterium crudilactis, a new Corynebacterium species isolated from raw cow's milk.</title>
        <authorList>
            <person name="Christian R."/>
            <person name="Zimmermann J."/>
            <person name="Lipski A."/>
            <person name="Kalinowski J."/>
        </authorList>
    </citation>
    <scope>NUCLEOTIDE SEQUENCE [LARGE SCALE GENOMIC DNA]</scope>
    <source>
        <strain evidence="13 14">JZ16</strain>
    </source>
</reference>
<feature type="binding site" evidence="11">
    <location>
        <position position="249"/>
    </location>
    <ligand>
        <name>L-glutamine</name>
        <dbReference type="ChEBI" id="CHEBI:58359"/>
    </ligand>
</feature>
<comment type="similarity">
    <text evidence="3 11">Belongs to the CarA family.</text>
</comment>
<dbReference type="FunFam" id="3.50.30.20:FF:000001">
    <property type="entry name" value="Carbamoyl-phosphate synthase small chain"/>
    <property type="match status" value="1"/>
</dbReference>
<dbReference type="InterPro" id="IPR035686">
    <property type="entry name" value="CPSase_GATase1"/>
</dbReference>
<dbReference type="PRINTS" id="PR00097">
    <property type="entry name" value="ANTSNTHASEII"/>
</dbReference>
<comment type="pathway">
    <text evidence="2 11">Amino-acid biosynthesis; L-arginine biosynthesis; carbamoyl phosphate from bicarbonate: step 1/1.</text>
</comment>
<comment type="catalytic activity">
    <reaction evidence="10 11">
        <text>L-glutamine + H2O = L-glutamate + NH4(+)</text>
        <dbReference type="Rhea" id="RHEA:15889"/>
        <dbReference type="ChEBI" id="CHEBI:15377"/>
        <dbReference type="ChEBI" id="CHEBI:28938"/>
        <dbReference type="ChEBI" id="CHEBI:29985"/>
        <dbReference type="ChEBI" id="CHEBI:58359"/>
    </reaction>
</comment>
<dbReference type="InterPro" id="IPR050472">
    <property type="entry name" value="Anth_synth/Amidotransfase"/>
</dbReference>
<gene>
    <name evidence="11" type="primary">carA</name>
    <name evidence="13" type="ORF">ccrud_07780</name>
</gene>
<dbReference type="InterPro" id="IPR017926">
    <property type="entry name" value="GATASE"/>
</dbReference>
<feature type="binding site" evidence="11">
    <location>
        <position position="319"/>
    </location>
    <ligand>
        <name>L-glutamine</name>
        <dbReference type="ChEBI" id="CHEBI:58359"/>
    </ligand>
</feature>
<comment type="catalytic activity">
    <reaction evidence="9 11">
        <text>hydrogencarbonate + L-glutamine + 2 ATP + H2O = carbamoyl phosphate + L-glutamate + 2 ADP + phosphate + 2 H(+)</text>
        <dbReference type="Rhea" id="RHEA:18633"/>
        <dbReference type="ChEBI" id="CHEBI:15377"/>
        <dbReference type="ChEBI" id="CHEBI:15378"/>
        <dbReference type="ChEBI" id="CHEBI:17544"/>
        <dbReference type="ChEBI" id="CHEBI:29985"/>
        <dbReference type="ChEBI" id="CHEBI:30616"/>
        <dbReference type="ChEBI" id="CHEBI:43474"/>
        <dbReference type="ChEBI" id="CHEBI:58228"/>
        <dbReference type="ChEBI" id="CHEBI:58359"/>
        <dbReference type="ChEBI" id="CHEBI:456216"/>
        <dbReference type="EC" id="6.3.5.5"/>
    </reaction>
</comment>
<dbReference type="NCBIfam" id="TIGR01368">
    <property type="entry name" value="CPSaseIIsmall"/>
    <property type="match status" value="1"/>
</dbReference>
<dbReference type="GO" id="GO:0044205">
    <property type="term" value="P:'de novo' UMP biosynthetic process"/>
    <property type="evidence" value="ECO:0007669"/>
    <property type="project" value="UniProtKB-UniRule"/>
</dbReference>
<dbReference type="Pfam" id="PF00988">
    <property type="entry name" value="CPSase_sm_chain"/>
    <property type="match status" value="1"/>
</dbReference>
<dbReference type="Gene3D" id="3.50.30.20">
    <property type="entry name" value="Carbamoyl-phosphate synthase small subunit, N-terminal domain"/>
    <property type="match status" value="1"/>
</dbReference>
<evidence type="ECO:0000256" key="2">
    <source>
        <dbReference type="ARBA" id="ARBA00005077"/>
    </source>
</evidence>
<dbReference type="UniPathway" id="UPA00068">
    <property type="reaction ID" value="UER00171"/>
</dbReference>
<feature type="active site" evidence="11">
    <location>
        <position position="367"/>
    </location>
</feature>
<feature type="binding site" evidence="11">
    <location>
        <position position="317"/>
    </location>
    <ligand>
        <name>L-glutamine</name>
        <dbReference type="ChEBI" id="CHEBI:58359"/>
    </ligand>
</feature>
<dbReference type="GO" id="GO:0006207">
    <property type="term" value="P:'de novo' pyrimidine nucleobase biosynthetic process"/>
    <property type="evidence" value="ECO:0007669"/>
    <property type="project" value="InterPro"/>
</dbReference>
<dbReference type="STRING" id="1652495.ccrud_07780"/>
<dbReference type="AlphaFoldDB" id="A0A172QTT3"/>
<dbReference type="OrthoDB" id="9804328at2"/>
<dbReference type="Pfam" id="PF00117">
    <property type="entry name" value="GATase"/>
    <property type="match status" value="1"/>
</dbReference>
<feature type="binding site" evidence="11">
    <location>
        <position position="320"/>
    </location>
    <ligand>
        <name>L-glutamine</name>
        <dbReference type="ChEBI" id="CHEBI:58359"/>
    </ligand>
</feature>
<evidence type="ECO:0000256" key="7">
    <source>
        <dbReference type="ARBA" id="ARBA00022962"/>
    </source>
</evidence>
<feature type="active site" evidence="11">
    <location>
        <position position="365"/>
    </location>
</feature>
<dbReference type="Proteomes" id="UP000076929">
    <property type="component" value="Chromosome"/>
</dbReference>
<dbReference type="InterPro" id="IPR036480">
    <property type="entry name" value="CarbP_synth_ssu_N_sf"/>
</dbReference>
<feature type="binding site" evidence="11">
    <location>
        <position position="279"/>
    </location>
    <ligand>
        <name>L-glutamine</name>
        <dbReference type="ChEBI" id="CHEBI:58359"/>
    </ligand>
</feature>
<proteinExistence type="inferred from homology"/>
<dbReference type="GO" id="GO:0005524">
    <property type="term" value="F:ATP binding"/>
    <property type="evidence" value="ECO:0007669"/>
    <property type="project" value="UniProtKB-UniRule"/>
</dbReference>
<evidence type="ECO:0000256" key="6">
    <source>
        <dbReference type="ARBA" id="ARBA00022840"/>
    </source>
</evidence>
<dbReference type="HAMAP" id="MF_01209">
    <property type="entry name" value="CPSase_S_chain"/>
    <property type="match status" value="1"/>
</dbReference>
<dbReference type="PRINTS" id="PR00099">
    <property type="entry name" value="CPSGATASE"/>
</dbReference>
<feature type="binding site" evidence="11">
    <location>
        <position position="276"/>
    </location>
    <ligand>
        <name>L-glutamine</name>
        <dbReference type="ChEBI" id="CHEBI:58359"/>
    </ligand>
</feature>
<keyword evidence="7 11" id="KW-0315">Glutamine amidotransferase</keyword>
<dbReference type="InterPro" id="IPR002474">
    <property type="entry name" value="CarbamoylP_synth_ssu_N"/>
</dbReference>
<feature type="domain" description="Carbamoyl-phosphate synthase small subunit N-terminal" evidence="12">
    <location>
        <begin position="19"/>
        <end position="151"/>
    </location>
</feature>
<evidence type="ECO:0000313" key="13">
    <source>
        <dbReference type="EMBL" id="ANE04117.1"/>
    </source>
</evidence>
<dbReference type="EMBL" id="CP015622">
    <property type="protein sequence ID" value="ANE04117.1"/>
    <property type="molecule type" value="Genomic_DNA"/>
</dbReference>
<dbReference type="KEGG" id="ccjz:ccrud_07780"/>
<evidence type="ECO:0000256" key="8">
    <source>
        <dbReference type="ARBA" id="ARBA00022975"/>
    </source>
</evidence>
<organism evidence="13 14">
    <name type="scientific">Corynebacterium crudilactis</name>
    <dbReference type="NCBI Taxonomy" id="1652495"/>
    <lineage>
        <taxon>Bacteria</taxon>
        <taxon>Bacillati</taxon>
        <taxon>Actinomycetota</taxon>
        <taxon>Actinomycetes</taxon>
        <taxon>Mycobacteriales</taxon>
        <taxon>Corynebacteriaceae</taxon>
        <taxon>Corynebacterium</taxon>
    </lineage>
</organism>
<evidence type="ECO:0000256" key="9">
    <source>
        <dbReference type="ARBA" id="ARBA00048816"/>
    </source>
</evidence>
<keyword evidence="11" id="KW-0028">Amino-acid biosynthesis</keyword>
<evidence type="ECO:0000256" key="11">
    <source>
        <dbReference type="HAMAP-Rule" id="MF_01209"/>
    </source>
</evidence>
<evidence type="ECO:0000256" key="3">
    <source>
        <dbReference type="ARBA" id="ARBA00007800"/>
    </source>
</evidence>
<dbReference type="GO" id="GO:0006526">
    <property type="term" value="P:L-arginine biosynthetic process"/>
    <property type="evidence" value="ECO:0007669"/>
    <property type="project" value="UniProtKB-UniRule"/>
</dbReference>
<dbReference type="PANTHER" id="PTHR43418:SF7">
    <property type="entry name" value="CARBAMOYL-PHOSPHATE SYNTHASE SMALL CHAIN"/>
    <property type="match status" value="1"/>
</dbReference>
<dbReference type="InterPro" id="IPR029062">
    <property type="entry name" value="Class_I_gatase-like"/>
</dbReference>
<keyword evidence="14" id="KW-1185">Reference proteome</keyword>
<dbReference type="RefSeq" id="WP_066565869.1">
    <property type="nucleotide sequence ID" value="NZ_CP015622.1"/>
</dbReference>
<keyword evidence="5 11" id="KW-0547">Nucleotide-binding</keyword>
<protein>
    <recommendedName>
        <fullName evidence="11">Carbamoyl phosphate synthase small chain</fullName>
        <ecNumber evidence="11">6.3.5.5</ecNumber>
    </recommendedName>
    <alternativeName>
        <fullName evidence="11">Carbamoyl phosphate synthetase glutamine chain</fullName>
    </alternativeName>
</protein>
<dbReference type="CDD" id="cd01744">
    <property type="entry name" value="GATase1_CPSase"/>
    <property type="match status" value="1"/>
</dbReference>
<name>A0A172QTT3_9CORY</name>
<dbReference type="PRINTS" id="PR00096">
    <property type="entry name" value="GATASE"/>
</dbReference>
<feature type="region of interest" description="CPSase" evidence="11">
    <location>
        <begin position="1"/>
        <end position="197"/>
    </location>
</feature>